<evidence type="ECO:0000313" key="3">
    <source>
        <dbReference type="Proteomes" id="UP000319432"/>
    </source>
</evidence>
<gene>
    <name evidence="2" type="ORF">EEL30_17635</name>
</gene>
<reference evidence="2 3" key="1">
    <citation type="submission" date="2018-11" db="EMBL/GenBank/DDBJ databases">
        <title>Phylogenetic determinants of toxin gene distribution in genomes of Brevibacillus laterosporus.</title>
        <authorList>
            <person name="Glare T.R."/>
            <person name="Durrant A."/>
            <person name="Berry C."/>
            <person name="Palma L."/>
            <person name="Ormskirk M."/>
            <person name="Cox M.O."/>
        </authorList>
    </citation>
    <scope>NUCLEOTIDE SEQUENCE [LARGE SCALE GENOMIC DNA]</scope>
    <source>
        <strain evidence="2 3">1821L</strain>
    </source>
</reference>
<evidence type="ECO:0000256" key="1">
    <source>
        <dbReference type="ARBA" id="ARBA00022801"/>
    </source>
</evidence>
<dbReference type="Proteomes" id="UP000319432">
    <property type="component" value="Chromosome"/>
</dbReference>
<dbReference type="SUPFAM" id="SSF56281">
    <property type="entry name" value="Metallo-hydrolase/oxidoreductase"/>
    <property type="match status" value="1"/>
</dbReference>
<dbReference type="OrthoDB" id="9805728at2"/>
<dbReference type="AlphaFoldDB" id="A0A518VAE8"/>
<proteinExistence type="predicted"/>
<keyword evidence="3" id="KW-1185">Reference proteome</keyword>
<accession>A0A518VAE8</accession>
<dbReference type="Gene3D" id="3.60.15.10">
    <property type="entry name" value="Ribonuclease Z/Hydroxyacylglutathione hydrolase-like"/>
    <property type="match status" value="1"/>
</dbReference>
<sequence>MKLQLIRHATLLLEYAGVHFLIDPMLSEAEANPPIPMAPNTRRNPLVELPFSLDDMRLPDYVVVTHLHPDHWDQAAQEFLPTSLPVLCQAGDETTIYSAGFQTVTPIEPATTIGNIQIMRTGGQHGTGEIGQKMGKVSGFVYKAENEPTLYVAGDTIWCEEVQQAIEEHKPDVIIVNAGGAKFVVGDHITMNEQDVSSCCRFAPKATIIAVHMDTINHCLVTREDLRSHLEQEKLLGQVMIPEDGEWIDIQK</sequence>
<dbReference type="InterPro" id="IPR036866">
    <property type="entry name" value="RibonucZ/Hydroxyglut_hydro"/>
</dbReference>
<dbReference type="EMBL" id="CP033464">
    <property type="protein sequence ID" value="QDX93953.1"/>
    <property type="molecule type" value="Genomic_DNA"/>
</dbReference>
<dbReference type="Pfam" id="PF13483">
    <property type="entry name" value="Lactamase_B_3"/>
    <property type="match status" value="1"/>
</dbReference>
<organism evidence="2 3">
    <name type="scientific">Brevibacillus laterosporus</name>
    <name type="common">Bacillus laterosporus</name>
    <dbReference type="NCBI Taxonomy" id="1465"/>
    <lineage>
        <taxon>Bacteria</taxon>
        <taxon>Bacillati</taxon>
        <taxon>Bacillota</taxon>
        <taxon>Bacilli</taxon>
        <taxon>Bacillales</taxon>
        <taxon>Paenibacillaceae</taxon>
        <taxon>Brevibacillus</taxon>
    </lineage>
</organism>
<dbReference type="InterPro" id="IPR050114">
    <property type="entry name" value="UPF0173_UPF0282_UlaG_hydrolase"/>
</dbReference>
<dbReference type="PANTHER" id="PTHR43546:SF9">
    <property type="entry name" value="L-ASCORBATE-6-PHOSPHATE LACTONASE ULAG-RELATED"/>
    <property type="match status" value="1"/>
</dbReference>
<dbReference type="PANTHER" id="PTHR43546">
    <property type="entry name" value="UPF0173 METAL-DEPENDENT HYDROLASE MJ1163-RELATED"/>
    <property type="match status" value="1"/>
</dbReference>
<keyword evidence="1 2" id="KW-0378">Hydrolase</keyword>
<dbReference type="GO" id="GO:0016787">
    <property type="term" value="F:hydrolase activity"/>
    <property type="evidence" value="ECO:0007669"/>
    <property type="project" value="UniProtKB-KW"/>
</dbReference>
<protein>
    <submittedName>
        <fullName evidence="2">MBL fold metallo-hydrolase</fullName>
    </submittedName>
</protein>
<evidence type="ECO:0000313" key="2">
    <source>
        <dbReference type="EMBL" id="QDX93953.1"/>
    </source>
</evidence>
<name>A0A518VAE8_BRELA</name>